<dbReference type="InterPro" id="IPR009732">
    <property type="entry name" value="DUF1304"/>
</dbReference>
<comment type="caution">
    <text evidence="2">The sequence shown here is derived from an EMBL/GenBank/DDBJ whole genome shotgun (WGS) entry which is preliminary data.</text>
</comment>
<feature type="transmembrane region" description="Helical" evidence="1">
    <location>
        <begin position="75"/>
        <end position="95"/>
    </location>
</feature>
<dbReference type="PANTHER" id="PTHR38446">
    <property type="entry name" value="BLL0914 PROTEIN"/>
    <property type="match status" value="1"/>
</dbReference>
<evidence type="ECO:0000313" key="2">
    <source>
        <dbReference type="EMBL" id="OHV97502.1"/>
    </source>
</evidence>
<feature type="transmembrane region" description="Helical" evidence="1">
    <location>
        <begin position="102"/>
        <end position="119"/>
    </location>
</feature>
<organism evidence="2 3">
    <name type="scientific">Janthinobacterium lividum</name>
    <dbReference type="NCBI Taxonomy" id="29581"/>
    <lineage>
        <taxon>Bacteria</taxon>
        <taxon>Pseudomonadati</taxon>
        <taxon>Pseudomonadota</taxon>
        <taxon>Betaproteobacteria</taxon>
        <taxon>Burkholderiales</taxon>
        <taxon>Oxalobacteraceae</taxon>
        <taxon>Janthinobacterium</taxon>
    </lineage>
</organism>
<accession>A0A1S1UAN9</accession>
<dbReference type="EMBL" id="LFKP01000005">
    <property type="protein sequence ID" value="OHV97502.1"/>
    <property type="molecule type" value="Genomic_DNA"/>
</dbReference>
<reference evidence="2 3" key="1">
    <citation type="submission" date="2015-06" db="EMBL/GenBank/DDBJ databases">
        <title>Draft genome sequencing of a biphenyl-degrading bacterium, Janthinobacterium lividum MEG1.</title>
        <authorList>
            <person name="Shimodaira J."/>
            <person name="Hatta T."/>
        </authorList>
    </citation>
    <scope>NUCLEOTIDE SEQUENCE [LARGE SCALE GENOMIC DNA]</scope>
    <source>
        <strain evidence="2 3">MEG1</strain>
    </source>
</reference>
<keyword evidence="1" id="KW-1133">Transmembrane helix</keyword>
<proteinExistence type="predicted"/>
<name>A0A1S1UAN9_9BURK</name>
<evidence type="ECO:0000256" key="1">
    <source>
        <dbReference type="SAM" id="Phobius"/>
    </source>
</evidence>
<dbReference type="AlphaFoldDB" id="A0A1S1UAN9"/>
<dbReference type="Proteomes" id="UP000179840">
    <property type="component" value="Unassembled WGS sequence"/>
</dbReference>
<keyword evidence="1" id="KW-0472">Membrane</keyword>
<feature type="transmembrane region" description="Helical" evidence="1">
    <location>
        <begin position="6"/>
        <end position="28"/>
    </location>
</feature>
<protein>
    <submittedName>
        <fullName evidence="2">Membrane protein</fullName>
    </submittedName>
</protein>
<gene>
    <name evidence="2" type="ORF">AKG95_09875</name>
</gene>
<keyword evidence="1" id="KW-0812">Transmembrane</keyword>
<evidence type="ECO:0000313" key="3">
    <source>
        <dbReference type="Proteomes" id="UP000179840"/>
    </source>
</evidence>
<dbReference type="Pfam" id="PF06993">
    <property type="entry name" value="DUF1304"/>
    <property type="match status" value="1"/>
</dbReference>
<sequence length="120" mass="12961">MMLLLAQILTALILLLHVYIVLLETVLFDARGRKVFGLSKEKAEIVRAAMSNQGCYNGFLVAALALGFFHPDAAIAHAFTVFGLACIAVAGVWGAVTVMTRILYLQTVPAVIALLLFHFA</sequence>
<feature type="transmembrane region" description="Helical" evidence="1">
    <location>
        <begin position="49"/>
        <end position="69"/>
    </location>
</feature>
<dbReference type="PANTHER" id="PTHR38446:SF1">
    <property type="entry name" value="BLL0914 PROTEIN"/>
    <property type="match status" value="1"/>
</dbReference>